<accession>A0AAE1Y1X3</accession>
<dbReference type="AlphaFoldDB" id="A0AAE1Y1X3"/>
<reference evidence="1" key="2">
    <citation type="journal article" date="2024" name="Plant">
        <title>Genomic evolution and insights into agronomic trait innovations of Sesamum species.</title>
        <authorList>
            <person name="Miao H."/>
            <person name="Wang L."/>
            <person name="Qu L."/>
            <person name="Liu H."/>
            <person name="Sun Y."/>
            <person name="Le M."/>
            <person name="Wang Q."/>
            <person name="Wei S."/>
            <person name="Zheng Y."/>
            <person name="Lin W."/>
            <person name="Duan Y."/>
            <person name="Cao H."/>
            <person name="Xiong S."/>
            <person name="Wang X."/>
            <person name="Wei L."/>
            <person name="Li C."/>
            <person name="Ma Q."/>
            <person name="Ju M."/>
            <person name="Zhao R."/>
            <person name="Li G."/>
            <person name="Mu C."/>
            <person name="Tian Q."/>
            <person name="Mei H."/>
            <person name="Zhang T."/>
            <person name="Gao T."/>
            <person name="Zhang H."/>
        </authorList>
    </citation>
    <scope>NUCLEOTIDE SEQUENCE</scope>
    <source>
        <strain evidence="1">3651</strain>
    </source>
</reference>
<organism evidence="1 2">
    <name type="scientific">Sesamum alatum</name>
    <dbReference type="NCBI Taxonomy" id="300844"/>
    <lineage>
        <taxon>Eukaryota</taxon>
        <taxon>Viridiplantae</taxon>
        <taxon>Streptophyta</taxon>
        <taxon>Embryophyta</taxon>
        <taxon>Tracheophyta</taxon>
        <taxon>Spermatophyta</taxon>
        <taxon>Magnoliopsida</taxon>
        <taxon>eudicotyledons</taxon>
        <taxon>Gunneridae</taxon>
        <taxon>Pentapetalae</taxon>
        <taxon>asterids</taxon>
        <taxon>lamiids</taxon>
        <taxon>Lamiales</taxon>
        <taxon>Pedaliaceae</taxon>
        <taxon>Sesamum</taxon>
    </lineage>
</organism>
<protein>
    <submittedName>
        <fullName evidence="1">Uncharacterized protein</fullName>
    </submittedName>
</protein>
<dbReference type="Proteomes" id="UP001293254">
    <property type="component" value="Unassembled WGS sequence"/>
</dbReference>
<keyword evidence="2" id="KW-1185">Reference proteome</keyword>
<evidence type="ECO:0000313" key="1">
    <source>
        <dbReference type="EMBL" id="KAK4421752.1"/>
    </source>
</evidence>
<dbReference type="EMBL" id="JACGWO010000008">
    <property type="protein sequence ID" value="KAK4421752.1"/>
    <property type="molecule type" value="Genomic_DNA"/>
</dbReference>
<evidence type="ECO:0000313" key="2">
    <source>
        <dbReference type="Proteomes" id="UP001293254"/>
    </source>
</evidence>
<proteinExistence type="predicted"/>
<comment type="caution">
    <text evidence="1">The sequence shown here is derived from an EMBL/GenBank/DDBJ whole genome shotgun (WGS) entry which is preliminary data.</text>
</comment>
<gene>
    <name evidence="1" type="ORF">Salat_2125800</name>
</gene>
<sequence length="105" mass="11763">MTMAMESGKIEGLIIGRAAGARDFVKSPAFKVTKEVKVVDYLDEGFERCESQVQKLKGFTEGFDLSWLDHTLDDLAALLEEEAPPVENDKFQSLVEEVEKMDFSS</sequence>
<name>A0AAE1Y1X3_9LAMI</name>
<reference evidence="1" key="1">
    <citation type="submission" date="2020-06" db="EMBL/GenBank/DDBJ databases">
        <authorList>
            <person name="Li T."/>
            <person name="Hu X."/>
            <person name="Zhang T."/>
            <person name="Song X."/>
            <person name="Zhang H."/>
            <person name="Dai N."/>
            <person name="Sheng W."/>
            <person name="Hou X."/>
            <person name="Wei L."/>
        </authorList>
    </citation>
    <scope>NUCLEOTIDE SEQUENCE</scope>
    <source>
        <strain evidence="1">3651</strain>
        <tissue evidence="1">Leaf</tissue>
    </source>
</reference>